<evidence type="ECO:0000313" key="3">
    <source>
        <dbReference type="Proteomes" id="UP001596414"/>
    </source>
</evidence>
<protein>
    <recommendedName>
        <fullName evidence="4">Restriction endonuclease</fullName>
    </recommendedName>
</protein>
<comment type="caution">
    <text evidence="2">The sequence shown here is derived from an EMBL/GenBank/DDBJ whole genome shotgun (WGS) entry which is preliminary data.</text>
</comment>
<accession>A0ABD5XF54</accession>
<gene>
    <name evidence="2" type="ORF">ACFQJ7_17165</name>
</gene>
<dbReference type="AlphaFoldDB" id="A0ABD5XF54"/>
<organism evidence="2 3">
    <name type="scientific">Halovenus rubra</name>
    <dbReference type="NCBI Taxonomy" id="869890"/>
    <lineage>
        <taxon>Archaea</taxon>
        <taxon>Methanobacteriati</taxon>
        <taxon>Methanobacteriota</taxon>
        <taxon>Stenosarchaea group</taxon>
        <taxon>Halobacteria</taxon>
        <taxon>Halobacteriales</taxon>
        <taxon>Haloarculaceae</taxon>
        <taxon>Halovenus</taxon>
    </lineage>
</organism>
<dbReference type="Proteomes" id="UP001596414">
    <property type="component" value="Unassembled WGS sequence"/>
</dbReference>
<feature type="region of interest" description="Disordered" evidence="1">
    <location>
        <begin position="212"/>
        <end position="238"/>
    </location>
</feature>
<dbReference type="EMBL" id="JBHSZQ010000052">
    <property type="protein sequence ID" value="MFC7127728.1"/>
    <property type="molecule type" value="Genomic_DNA"/>
</dbReference>
<evidence type="ECO:0008006" key="4">
    <source>
        <dbReference type="Google" id="ProtNLM"/>
    </source>
</evidence>
<sequence length="393" mass="41765">MDGATQRRAKQFIADSPDGSAVRLLREFDRDTASTFFSLGCSAGPSSSSTTASTTARSCFDGEAFREAVKQSFKGNGKVTSGDAADVVEKIEPLSDTKQARAADLVDRASGEGGAEFLADASSTTIKDVLSSTVDGVEDTLQKKVRASLAQSYSRNYYTLSTDDSWADKLYNVDDSTEVAGEIARDIDTLNSGNGIDGEVKGLARTLASDDDGGSGAYLDDLPDPDASDNPNYDPASPVKGAALELRTARQAAHDLDPGEKVRMSAAPDVNFDLDSDQIEDVDEKVYADSENSLDEEDVLTSNPEFDAVQVVTDEDGGTQLAYLESKNTGGIPSTPKVREQAARFFATQVAKGADIEDLEVTFVTRSEEVATALNKRIDGDWFTARASSTSDG</sequence>
<evidence type="ECO:0000313" key="2">
    <source>
        <dbReference type="EMBL" id="MFC7127728.1"/>
    </source>
</evidence>
<dbReference type="RefSeq" id="WP_267636816.1">
    <property type="nucleotide sequence ID" value="NZ_JAODIY010000006.1"/>
</dbReference>
<reference evidence="2 3" key="1">
    <citation type="journal article" date="2014" name="Int. J. Syst. Evol. Microbiol.">
        <title>Complete genome sequence of Corynebacterium casei LMG S-19264T (=DSM 44701T), isolated from a smear-ripened cheese.</title>
        <authorList>
            <consortium name="US DOE Joint Genome Institute (JGI-PGF)"/>
            <person name="Walter F."/>
            <person name="Albersmeier A."/>
            <person name="Kalinowski J."/>
            <person name="Ruckert C."/>
        </authorList>
    </citation>
    <scope>NUCLEOTIDE SEQUENCE [LARGE SCALE GENOMIC DNA]</scope>
    <source>
        <strain evidence="2 3">CGMCC 4.7215</strain>
    </source>
</reference>
<evidence type="ECO:0000256" key="1">
    <source>
        <dbReference type="SAM" id="MobiDB-lite"/>
    </source>
</evidence>
<name>A0ABD5XF54_9EURY</name>
<proteinExistence type="predicted"/>